<dbReference type="VEuPathDB" id="TrichDB:TRFO_27528"/>
<dbReference type="AlphaFoldDB" id="A0A1J4K1S4"/>
<dbReference type="PROSITE" id="PS51421">
    <property type="entry name" value="RAS"/>
    <property type="match status" value="1"/>
</dbReference>
<evidence type="ECO:0000313" key="3">
    <source>
        <dbReference type="Proteomes" id="UP000179807"/>
    </source>
</evidence>
<dbReference type="GeneID" id="94840311"/>
<sequence>MSLRFMIYGAPAAGKTCFFQTVTHGLFSEKHKLTDHVEFAEKKINIKGNLITIQLWDTPSEQQARRVAYNYVRLADGILLFYDTSSKESFHTTKKILQEIRESGVPKADTVPILLVGNKSDAVKTQELFLSQTHKTKIFESINCSEKFEPNNEKVKDKSKKCDTKKHFGNDIIDACVLCQKHLLNTHQGLNLYGFKTQLNTAQAIKSKKIENQNETIPNNEKEEKLFCLLSEEIFYFCSEMKLKHVEISVKNRINVSKVLIEMIKEITKKFVTSQQCENTLKSKNPLIPISRNV</sequence>
<dbReference type="Gene3D" id="3.40.50.300">
    <property type="entry name" value="P-loop containing nucleotide triphosphate hydrolases"/>
    <property type="match status" value="1"/>
</dbReference>
<proteinExistence type="inferred from homology"/>
<dbReference type="CDD" id="cd00154">
    <property type="entry name" value="Rab"/>
    <property type="match status" value="1"/>
</dbReference>
<dbReference type="GO" id="GO:0005525">
    <property type="term" value="F:GTP binding"/>
    <property type="evidence" value="ECO:0007669"/>
    <property type="project" value="InterPro"/>
</dbReference>
<dbReference type="PROSITE" id="PS51419">
    <property type="entry name" value="RAB"/>
    <property type="match status" value="1"/>
</dbReference>
<dbReference type="PRINTS" id="PR00449">
    <property type="entry name" value="RASTRNSFRMNG"/>
</dbReference>
<protein>
    <submittedName>
        <fullName evidence="2">Uncharacterized protein</fullName>
    </submittedName>
</protein>
<name>A0A1J4K1S4_9EUKA</name>
<dbReference type="GO" id="GO:0003924">
    <property type="term" value="F:GTPase activity"/>
    <property type="evidence" value="ECO:0007669"/>
    <property type="project" value="InterPro"/>
</dbReference>
<dbReference type="Pfam" id="PF00071">
    <property type="entry name" value="Ras"/>
    <property type="match status" value="1"/>
</dbReference>
<evidence type="ECO:0000256" key="1">
    <source>
        <dbReference type="ARBA" id="ARBA00006270"/>
    </source>
</evidence>
<comment type="caution">
    <text evidence="2">The sequence shown here is derived from an EMBL/GenBank/DDBJ whole genome shotgun (WGS) entry which is preliminary data.</text>
</comment>
<evidence type="ECO:0000313" key="2">
    <source>
        <dbReference type="EMBL" id="OHT04906.1"/>
    </source>
</evidence>
<gene>
    <name evidence="2" type="ORF">TRFO_27528</name>
</gene>
<dbReference type="InterPro" id="IPR027417">
    <property type="entry name" value="P-loop_NTPase"/>
</dbReference>
<dbReference type="SMART" id="SM00173">
    <property type="entry name" value="RAS"/>
    <property type="match status" value="1"/>
</dbReference>
<dbReference type="PANTHER" id="PTHR47979">
    <property type="entry name" value="DRAB11-RELATED"/>
    <property type="match status" value="1"/>
</dbReference>
<dbReference type="RefSeq" id="XP_068358042.1">
    <property type="nucleotide sequence ID" value="XM_068505607.1"/>
</dbReference>
<dbReference type="SMART" id="SM00175">
    <property type="entry name" value="RAB"/>
    <property type="match status" value="1"/>
</dbReference>
<dbReference type="NCBIfam" id="TIGR00231">
    <property type="entry name" value="small_GTP"/>
    <property type="match status" value="1"/>
</dbReference>
<reference evidence="2" key="1">
    <citation type="submission" date="2016-10" db="EMBL/GenBank/DDBJ databases">
        <authorList>
            <person name="Benchimol M."/>
            <person name="Almeida L.G."/>
            <person name="Vasconcelos A.T."/>
            <person name="Perreira-Neves A."/>
            <person name="Rosa I.A."/>
            <person name="Tasca T."/>
            <person name="Bogo M.R."/>
            <person name="de Souza W."/>
        </authorList>
    </citation>
    <scope>NUCLEOTIDE SEQUENCE [LARGE SCALE GENOMIC DNA]</scope>
    <source>
        <strain evidence="2">K</strain>
    </source>
</reference>
<dbReference type="EMBL" id="MLAK01000777">
    <property type="protein sequence ID" value="OHT04906.1"/>
    <property type="molecule type" value="Genomic_DNA"/>
</dbReference>
<dbReference type="InterPro" id="IPR001806">
    <property type="entry name" value="Small_GTPase"/>
</dbReference>
<organism evidence="2 3">
    <name type="scientific">Tritrichomonas foetus</name>
    <dbReference type="NCBI Taxonomy" id="1144522"/>
    <lineage>
        <taxon>Eukaryota</taxon>
        <taxon>Metamonada</taxon>
        <taxon>Parabasalia</taxon>
        <taxon>Tritrichomonadida</taxon>
        <taxon>Tritrichomonadidae</taxon>
        <taxon>Tritrichomonas</taxon>
    </lineage>
</organism>
<keyword evidence="3" id="KW-1185">Reference proteome</keyword>
<dbReference type="InterPro" id="IPR050209">
    <property type="entry name" value="Rab_GTPases_membrane_traffic"/>
</dbReference>
<dbReference type="Proteomes" id="UP000179807">
    <property type="component" value="Unassembled WGS sequence"/>
</dbReference>
<dbReference type="InterPro" id="IPR005225">
    <property type="entry name" value="Small_GTP-bd"/>
</dbReference>
<accession>A0A1J4K1S4</accession>
<dbReference type="SUPFAM" id="SSF52540">
    <property type="entry name" value="P-loop containing nucleoside triphosphate hydrolases"/>
    <property type="match status" value="1"/>
</dbReference>
<comment type="similarity">
    <text evidence="1">Belongs to the small GTPase superfamily. Rab family.</text>
</comment>